<dbReference type="InParanoid" id="A0A7R8USK6"/>
<feature type="region of interest" description="Disordered" evidence="6">
    <location>
        <begin position="426"/>
        <end position="567"/>
    </location>
</feature>
<dbReference type="GO" id="GO:0005104">
    <property type="term" value="F:fibroblast growth factor receptor binding"/>
    <property type="evidence" value="ECO:0007669"/>
    <property type="project" value="TreeGrafter"/>
</dbReference>
<feature type="compositionally biased region" description="Polar residues" evidence="6">
    <location>
        <begin position="195"/>
        <end position="213"/>
    </location>
</feature>
<evidence type="ECO:0000256" key="3">
    <source>
        <dbReference type="ARBA" id="ARBA00022707"/>
    </source>
</evidence>
<dbReference type="PROSITE" id="PS51064">
    <property type="entry name" value="IRS_PTB"/>
    <property type="match status" value="1"/>
</dbReference>
<gene>
    <name evidence="8" type="ORF">HERILL_LOCUS8763</name>
</gene>
<evidence type="ECO:0000256" key="5">
    <source>
        <dbReference type="ARBA" id="ARBA00023288"/>
    </source>
</evidence>
<name>A0A7R8USK6_HERIL</name>
<proteinExistence type="predicted"/>
<dbReference type="Proteomes" id="UP000594454">
    <property type="component" value="Chromosome 3"/>
</dbReference>
<dbReference type="CDD" id="cd01202">
    <property type="entry name" value="PTB_FRS2"/>
    <property type="match status" value="1"/>
</dbReference>
<comment type="subcellular location">
    <subcellularLocation>
        <location evidence="1">Membrane</location>
    </subcellularLocation>
</comment>
<reference evidence="8 9" key="1">
    <citation type="submission" date="2020-11" db="EMBL/GenBank/DDBJ databases">
        <authorList>
            <person name="Wallbank WR R."/>
            <person name="Pardo Diaz C."/>
            <person name="Kozak K."/>
            <person name="Martin S."/>
            <person name="Jiggins C."/>
            <person name="Moest M."/>
            <person name="Warren A I."/>
            <person name="Generalovic N T."/>
            <person name="Byers J.R.P. K."/>
            <person name="Montejo-Kovacevich G."/>
            <person name="Yen C E."/>
        </authorList>
    </citation>
    <scope>NUCLEOTIDE SEQUENCE [LARGE SCALE GENOMIC DNA]</scope>
</reference>
<dbReference type="OrthoDB" id="6279276at2759"/>
<feature type="compositionally biased region" description="Low complexity" evidence="6">
    <location>
        <begin position="453"/>
        <end position="467"/>
    </location>
</feature>
<keyword evidence="5" id="KW-0449">Lipoprotein</keyword>
<dbReference type="EMBL" id="LR899011">
    <property type="protein sequence ID" value="CAD7085955.1"/>
    <property type="molecule type" value="Genomic_DNA"/>
</dbReference>
<dbReference type="GO" id="GO:0008543">
    <property type="term" value="P:fibroblast growth factor receptor signaling pathway"/>
    <property type="evidence" value="ECO:0007669"/>
    <property type="project" value="TreeGrafter"/>
</dbReference>
<feature type="compositionally biased region" description="Polar residues" evidence="6">
    <location>
        <begin position="158"/>
        <end position="185"/>
    </location>
</feature>
<dbReference type="SUPFAM" id="SSF50729">
    <property type="entry name" value="PH domain-like"/>
    <property type="match status" value="1"/>
</dbReference>
<dbReference type="GO" id="GO:0016020">
    <property type="term" value="C:membrane"/>
    <property type="evidence" value="ECO:0007669"/>
    <property type="project" value="UniProtKB-SubCell"/>
</dbReference>
<evidence type="ECO:0000256" key="4">
    <source>
        <dbReference type="ARBA" id="ARBA00023136"/>
    </source>
</evidence>
<feature type="region of interest" description="Disordered" evidence="6">
    <location>
        <begin position="158"/>
        <end position="230"/>
    </location>
</feature>
<dbReference type="Gene3D" id="2.30.29.30">
    <property type="entry name" value="Pleckstrin-homology domain (PH domain)/Phosphotyrosine-binding domain (PTB)"/>
    <property type="match status" value="1"/>
</dbReference>
<dbReference type="GO" id="GO:0005737">
    <property type="term" value="C:cytoplasm"/>
    <property type="evidence" value="ECO:0007669"/>
    <property type="project" value="TreeGrafter"/>
</dbReference>
<dbReference type="PANTHER" id="PTHR21258">
    <property type="entry name" value="DOCKING PROTEIN RELATED"/>
    <property type="match status" value="1"/>
</dbReference>
<dbReference type="InterPro" id="IPR050996">
    <property type="entry name" value="Docking_Protein_DOK"/>
</dbReference>
<dbReference type="SMART" id="SM00310">
    <property type="entry name" value="PTBI"/>
    <property type="match status" value="1"/>
</dbReference>
<dbReference type="GO" id="GO:0005068">
    <property type="term" value="F:transmembrane receptor protein tyrosine kinase adaptor activity"/>
    <property type="evidence" value="ECO:0007669"/>
    <property type="project" value="TreeGrafter"/>
</dbReference>
<keyword evidence="9" id="KW-1185">Reference proteome</keyword>
<evidence type="ECO:0000256" key="2">
    <source>
        <dbReference type="ARBA" id="ARBA00022553"/>
    </source>
</evidence>
<keyword evidence="3" id="KW-0519">Myristate</keyword>
<dbReference type="SMART" id="SM01244">
    <property type="entry name" value="IRS"/>
    <property type="match status" value="1"/>
</dbReference>
<dbReference type="InterPro" id="IPR038742">
    <property type="entry name" value="FRS2_PTB"/>
</dbReference>
<dbReference type="Pfam" id="PF02174">
    <property type="entry name" value="IRS"/>
    <property type="match status" value="1"/>
</dbReference>
<keyword evidence="2" id="KW-0597">Phosphoprotein</keyword>
<organism evidence="8 9">
    <name type="scientific">Hermetia illucens</name>
    <name type="common">Black soldier fly</name>
    <dbReference type="NCBI Taxonomy" id="343691"/>
    <lineage>
        <taxon>Eukaryota</taxon>
        <taxon>Metazoa</taxon>
        <taxon>Ecdysozoa</taxon>
        <taxon>Arthropoda</taxon>
        <taxon>Hexapoda</taxon>
        <taxon>Insecta</taxon>
        <taxon>Pterygota</taxon>
        <taxon>Neoptera</taxon>
        <taxon>Endopterygota</taxon>
        <taxon>Diptera</taxon>
        <taxon>Brachycera</taxon>
        <taxon>Stratiomyomorpha</taxon>
        <taxon>Stratiomyidae</taxon>
        <taxon>Hermetiinae</taxon>
        <taxon>Hermetia</taxon>
    </lineage>
</organism>
<feature type="compositionally biased region" description="Polar residues" evidence="6">
    <location>
        <begin position="468"/>
        <end position="478"/>
    </location>
</feature>
<accession>A0A7R8USK6</accession>
<dbReference type="InterPro" id="IPR002404">
    <property type="entry name" value="IRS_PTB"/>
</dbReference>
<feature type="compositionally biased region" description="Low complexity" evidence="6">
    <location>
        <begin position="479"/>
        <end position="507"/>
    </location>
</feature>
<evidence type="ECO:0000256" key="1">
    <source>
        <dbReference type="ARBA" id="ARBA00004370"/>
    </source>
</evidence>
<evidence type="ECO:0000259" key="7">
    <source>
        <dbReference type="PROSITE" id="PS51064"/>
    </source>
</evidence>
<protein>
    <recommendedName>
        <fullName evidence="7">IRS-type PTB domain-containing protein</fullName>
    </recommendedName>
</protein>
<keyword evidence="4" id="KW-0472">Membrane</keyword>
<dbReference type="AlphaFoldDB" id="A0A7R8USK6"/>
<evidence type="ECO:0000313" key="8">
    <source>
        <dbReference type="EMBL" id="CAD7085955.1"/>
    </source>
</evidence>
<sequence>MGCIHSKKDLSDINPNIYRVVNIDGDGMARWSGQLEITARQITLHRKGKEPIKWSLQHLRRYGFDSDVFTFEAGRRCETGEGIYAFKCQHAQNLFHLLQAHIQGTAGIDDRSVDLTTASAMLNGNAGAIAQLRSGVQARNSSGPMGQMQNRSVNYVFPNNRTQSLSPNGTIRSSNPSRSTDTLSAEGNYLEPTPVRSNLGTRYSSGMRLSSVGSGPLSPEPNSPGSTNSFTNILEMAHLNQQPQYQNSNVYQEFPLRLGENNNNLLSKKLSLDIPPQEPAPIVQAGQNSQARQQTVVASDDPTSPCEPDAAHMYVNITPGELEEMTVGTPALATTTQSSFGFSRLVSTTSIDPSTRCYENLDPADFRQMLGARPRYSKPDIFAKSDSVTTACDKSEPATPTIAKQQAPPQQTRVVNYIILDLDQSPSSSSLAASSTTPTTTSTTVCNSTGQATGSSGLTKSTSSTSGILQQATTLPQQTVSCSSSSTVNNNSNNTNKTTTPMLTTGNSLLPPESPKKASSGYATIDFNKTVALSNSTAPSSDIDNEGSRKTRHSSTAQQRQSNSVSD</sequence>
<dbReference type="PANTHER" id="PTHR21258:SF55">
    <property type="entry name" value="FI23523P1"/>
    <property type="match status" value="1"/>
</dbReference>
<evidence type="ECO:0000256" key="6">
    <source>
        <dbReference type="SAM" id="MobiDB-lite"/>
    </source>
</evidence>
<feature type="compositionally biased region" description="Low complexity" evidence="6">
    <location>
        <begin position="426"/>
        <end position="444"/>
    </location>
</feature>
<feature type="compositionally biased region" description="Polar residues" evidence="6">
    <location>
        <begin position="554"/>
        <end position="567"/>
    </location>
</feature>
<feature type="domain" description="IRS-type PTB" evidence="7">
    <location>
        <begin position="10"/>
        <end position="112"/>
    </location>
</feature>
<evidence type="ECO:0000313" key="9">
    <source>
        <dbReference type="Proteomes" id="UP000594454"/>
    </source>
</evidence>
<dbReference type="OMA" id="PIREVNY"/>
<dbReference type="FunCoup" id="A0A7R8USK6">
    <property type="interactions" value="390"/>
</dbReference>
<dbReference type="InterPro" id="IPR011993">
    <property type="entry name" value="PH-like_dom_sf"/>
</dbReference>
<feature type="compositionally biased region" description="Polar residues" evidence="6">
    <location>
        <begin position="531"/>
        <end position="542"/>
    </location>
</feature>